<evidence type="ECO:0000313" key="3">
    <source>
        <dbReference type="Proteomes" id="UP000320421"/>
    </source>
</evidence>
<dbReference type="Pfam" id="PF07813">
    <property type="entry name" value="LTXXQ"/>
    <property type="match status" value="1"/>
</dbReference>
<dbReference type="InterPro" id="IPR012899">
    <property type="entry name" value="LTXXQ"/>
</dbReference>
<accession>A0A517PRK3</accession>
<dbReference type="OrthoDB" id="8234188at2"/>
<protein>
    <recommendedName>
        <fullName evidence="4">Periplasmic heavy metal sensor</fullName>
    </recommendedName>
</protein>
<evidence type="ECO:0000256" key="1">
    <source>
        <dbReference type="SAM" id="MobiDB-lite"/>
    </source>
</evidence>
<dbReference type="AlphaFoldDB" id="A0A517PRK3"/>
<evidence type="ECO:0008006" key="4">
    <source>
        <dbReference type="Google" id="ProtNLM"/>
    </source>
</evidence>
<sequence length="275" mass="30082">MNYATRTKNFQIVLTLVAVLFLLSLVSLRTVRAQSSTAKGSPHTNHTSGKSTTGDQSLAAQIQDLQTKVAKLEMTLQQKHDGKMGSGMKSNPMKDMMGKGMGKKVGMGMATMSGQRMSEMGMMNGKGMSGMAMMGQMKGMGQMQMPSALPGFAGASHIYHIGATSFFLDHSQHITLTQEQQVKLNQIKEKVLLGQATFDRWISEAEQELWVLTSSDTPAAAKIETKIREIEKLRSDKRIAYIRAVGEAARVLTDEQRQTLVGNLSPDHQTTGARE</sequence>
<feature type="region of interest" description="Disordered" evidence="1">
    <location>
        <begin position="33"/>
        <end position="56"/>
    </location>
</feature>
<evidence type="ECO:0000313" key="2">
    <source>
        <dbReference type="EMBL" id="QDT22008.1"/>
    </source>
</evidence>
<proteinExistence type="predicted"/>
<name>A0A517PRK3_9PLAN</name>
<keyword evidence="3" id="KW-1185">Reference proteome</keyword>
<dbReference type="EMBL" id="CP036266">
    <property type="protein sequence ID" value="QDT22008.1"/>
    <property type="molecule type" value="Genomic_DNA"/>
</dbReference>
<dbReference type="Proteomes" id="UP000320421">
    <property type="component" value="Chromosome"/>
</dbReference>
<reference evidence="2 3" key="1">
    <citation type="submission" date="2019-02" db="EMBL/GenBank/DDBJ databases">
        <title>Deep-cultivation of Planctomycetes and their phenomic and genomic characterization uncovers novel biology.</title>
        <authorList>
            <person name="Wiegand S."/>
            <person name="Jogler M."/>
            <person name="Boedeker C."/>
            <person name="Pinto D."/>
            <person name="Vollmers J."/>
            <person name="Rivas-Marin E."/>
            <person name="Kohn T."/>
            <person name="Peeters S.H."/>
            <person name="Heuer A."/>
            <person name="Rast P."/>
            <person name="Oberbeckmann S."/>
            <person name="Bunk B."/>
            <person name="Jeske O."/>
            <person name="Meyerdierks A."/>
            <person name="Storesund J.E."/>
            <person name="Kallscheuer N."/>
            <person name="Luecker S."/>
            <person name="Lage O.M."/>
            <person name="Pohl T."/>
            <person name="Merkel B.J."/>
            <person name="Hornburger P."/>
            <person name="Mueller R.-W."/>
            <person name="Bruemmer F."/>
            <person name="Labrenz M."/>
            <person name="Spormann A.M."/>
            <person name="Op den Camp H."/>
            <person name="Overmann J."/>
            <person name="Amann R."/>
            <person name="Jetten M.S.M."/>
            <person name="Mascher T."/>
            <person name="Medema M.H."/>
            <person name="Devos D.P."/>
            <person name="Kaster A.-K."/>
            <person name="Ovreas L."/>
            <person name="Rohde M."/>
            <person name="Galperin M.Y."/>
            <person name="Jogler C."/>
        </authorList>
    </citation>
    <scope>NUCLEOTIDE SEQUENCE [LARGE SCALE GENOMIC DNA]</scope>
    <source>
        <strain evidence="2 3">HG66A1</strain>
    </source>
</reference>
<dbReference type="RefSeq" id="WP_145187185.1">
    <property type="nucleotide sequence ID" value="NZ_CP036266.1"/>
</dbReference>
<gene>
    <name evidence="2" type="ORF">HG66A1_38140</name>
</gene>
<feature type="compositionally biased region" description="Polar residues" evidence="1">
    <location>
        <begin position="34"/>
        <end position="56"/>
    </location>
</feature>
<dbReference type="Gene3D" id="1.20.120.1490">
    <property type="match status" value="1"/>
</dbReference>
<organism evidence="2 3">
    <name type="scientific">Gimesia chilikensis</name>
    <dbReference type="NCBI Taxonomy" id="2605989"/>
    <lineage>
        <taxon>Bacteria</taxon>
        <taxon>Pseudomonadati</taxon>
        <taxon>Planctomycetota</taxon>
        <taxon>Planctomycetia</taxon>
        <taxon>Planctomycetales</taxon>
        <taxon>Planctomycetaceae</taxon>
        <taxon>Gimesia</taxon>
    </lineage>
</organism>